<evidence type="ECO:0000256" key="5">
    <source>
        <dbReference type="ARBA" id="ARBA00050018"/>
    </source>
</evidence>
<evidence type="ECO:0000313" key="8">
    <source>
        <dbReference type="Proteomes" id="UP000660110"/>
    </source>
</evidence>
<dbReference type="PANTHER" id="PTHR13847:SF289">
    <property type="entry name" value="GLYCINE OXIDASE"/>
    <property type="match status" value="1"/>
</dbReference>
<dbReference type="SUPFAM" id="SSF54373">
    <property type="entry name" value="FAD-linked reductases, C-terminal domain"/>
    <property type="match status" value="1"/>
</dbReference>
<dbReference type="InterPro" id="IPR012727">
    <property type="entry name" value="Gly_oxidase_ThiO"/>
</dbReference>
<protein>
    <recommendedName>
        <fullName evidence="5">glycine oxidase</fullName>
        <ecNumber evidence="5">1.4.3.19</ecNumber>
    </recommendedName>
</protein>
<comment type="catalytic activity">
    <reaction evidence="4">
        <text>glycine + O2 + H2O = glyoxylate + H2O2 + NH4(+)</text>
        <dbReference type="Rhea" id="RHEA:11532"/>
        <dbReference type="ChEBI" id="CHEBI:15377"/>
        <dbReference type="ChEBI" id="CHEBI:15379"/>
        <dbReference type="ChEBI" id="CHEBI:16240"/>
        <dbReference type="ChEBI" id="CHEBI:28938"/>
        <dbReference type="ChEBI" id="CHEBI:36655"/>
        <dbReference type="ChEBI" id="CHEBI:57305"/>
        <dbReference type="EC" id="1.4.3.19"/>
    </reaction>
</comment>
<dbReference type="SUPFAM" id="SSF51905">
    <property type="entry name" value="FAD/NAD(P)-binding domain"/>
    <property type="match status" value="1"/>
</dbReference>
<dbReference type="InterPro" id="IPR036188">
    <property type="entry name" value="FAD/NAD-bd_sf"/>
</dbReference>
<evidence type="ECO:0000259" key="6">
    <source>
        <dbReference type="Pfam" id="PF01266"/>
    </source>
</evidence>
<evidence type="ECO:0000313" key="7">
    <source>
        <dbReference type="EMBL" id="GGF27360.1"/>
    </source>
</evidence>
<sequence length="376" mass="41479">MKNNHYDVLIIGGGIIGHSISYYLNKSGVHAAVVEKQASGGKATRAAAGMLGVHTENEGVGEYHQFCEKSRDMYAGLDQELRKLTSIDIGLSHFGMLEIAVQDEEKEALLLKKSAFPNLEWLDTPRDRISSLSNKALGALFMKDDGHVEPRQVCEAFKRAALLCGGNLLEDRTVLGFENNQGSFMVKLDSRSLTAEHVVVASGAESGRWFETTGLQNPIVPTKGECFSIKLRENYFNEVLFFRDFYVVPKPDGRCIIGATSKLDDQTTDTSVGGLSDLMNRLFSFFPEWKDAALQDFWSGVRPGTKDGVPVIGEHPSISKLYFATGHYRNGILLAPATGQLIENLIAKKQVEPSIQELFSPSRLAEEGEVTYEYST</sequence>
<reference evidence="7" key="2">
    <citation type="submission" date="2020-09" db="EMBL/GenBank/DDBJ databases">
        <authorList>
            <person name="Sun Q."/>
            <person name="Zhou Y."/>
        </authorList>
    </citation>
    <scope>NUCLEOTIDE SEQUENCE</scope>
    <source>
        <strain evidence="7">CGMCC 1.12153</strain>
    </source>
</reference>
<dbReference type="GO" id="GO:0050660">
    <property type="term" value="F:flavin adenine dinucleotide binding"/>
    <property type="evidence" value="ECO:0007669"/>
    <property type="project" value="InterPro"/>
</dbReference>
<dbReference type="Gene3D" id="3.50.50.60">
    <property type="entry name" value="FAD/NAD(P)-binding domain"/>
    <property type="match status" value="1"/>
</dbReference>
<dbReference type="GO" id="GO:0009228">
    <property type="term" value="P:thiamine biosynthetic process"/>
    <property type="evidence" value="ECO:0007669"/>
    <property type="project" value="UniProtKB-KW"/>
</dbReference>
<evidence type="ECO:0000256" key="2">
    <source>
        <dbReference type="ARBA" id="ARBA00022977"/>
    </source>
</evidence>
<dbReference type="EMBL" id="BMEL01000003">
    <property type="protein sequence ID" value="GGF27360.1"/>
    <property type="molecule type" value="Genomic_DNA"/>
</dbReference>
<dbReference type="PANTHER" id="PTHR13847">
    <property type="entry name" value="SARCOSINE DEHYDROGENASE-RELATED"/>
    <property type="match status" value="1"/>
</dbReference>
<dbReference type="Gene3D" id="3.30.9.10">
    <property type="entry name" value="D-Amino Acid Oxidase, subunit A, domain 2"/>
    <property type="match status" value="1"/>
</dbReference>
<gene>
    <name evidence="7" type="primary">thiO</name>
    <name evidence="7" type="ORF">GCM10010954_28030</name>
</gene>
<evidence type="ECO:0000256" key="4">
    <source>
        <dbReference type="ARBA" id="ARBA00049872"/>
    </source>
</evidence>
<dbReference type="NCBIfam" id="TIGR02352">
    <property type="entry name" value="thiamin_ThiO"/>
    <property type="match status" value="1"/>
</dbReference>
<dbReference type="InterPro" id="IPR006076">
    <property type="entry name" value="FAD-dep_OxRdtase"/>
</dbReference>
<organism evidence="7 8">
    <name type="scientific">Halobacillus andaensis</name>
    <dbReference type="NCBI Taxonomy" id="1176239"/>
    <lineage>
        <taxon>Bacteria</taxon>
        <taxon>Bacillati</taxon>
        <taxon>Bacillota</taxon>
        <taxon>Bacilli</taxon>
        <taxon>Bacillales</taxon>
        <taxon>Bacillaceae</taxon>
        <taxon>Halobacillus</taxon>
    </lineage>
</organism>
<dbReference type="GO" id="GO:0043799">
    <property type="term" value="F:glycine oxidase activity"/>
    <property type="evidence" value="ECO:0007669"/>
    <property type="project" value="UniProtKB-EC"/>
</dbReference>
<name>A0A917B6F6_HALAA</name>
<reference evidence="7" key="1">
    <citation type="journal article" date="2014" name="Int. J. Syst. Evol. Microbiol.">
        <title>Complete genome sequence of Corynebacterium casei LMG S-19264T (=DSM 44701T), isolated from a smear-ripened cheese.</title>
        <authorList>
            <consortium name="US DOE Joint Genome Institute (JGI-PGF)"/>
            <person name="Walter F."/>
            <person name="Albersmeier A."/>
            <person name="Kalinowski J."/>
            <person name="Ruckert C."/>
        </authorList>
    </citation>
    <scope>NUCLEOTIDE SEQUENCE</scope>
    <source>
        <strain evidence="7">CGMCC 1.12153</strain>
    </source>
</reference>
<dbReference type="AlphaFoldDB" id="A0A917B6F6"/>
<keyword evidence="2" id="KW-0784">Thiamine biosynthesis</keyword>
<dbReference type="RefSeq" id="WP_188378124.1">
    <property type="nucleotide sequence ID" value="NZ_BMEL01000003.1"/>
</dbReference>
<comment type="caution">
    <text evidence="7">The sequence shown here is derived from an EMBL/GenBank/DDBJ whole genome shotgun (WGS) entry which is preliminary data.</text>
</comment>
<dbReference type="GO" id="GO:0005737">
    <property type="term" value="C:cytoplasm"/>
    <property type="evidence" value="ECO:0007669"/>
    <property type="project" value="TreeGrafter"/>
</dbReference>
<feature type="domain" description="FAD dependent oxidoreductase" evidence="6">
    <location>
        <begin position="7"/>
        <end position="343"/>
    </location>
</feature>
<keyword evidence="3" id="KW-0560">Oxidoreductase</keyword>
<dbReference type="Pfam" id="PF01266">
    <property type="entry name" value="DAO"/>
    <property type="match status" value="1"/>
</dbReference>
<dbReference type="Proteomes" id="UP000660110">
    <property type="component" value="Unassembled WGS sequence"/>
</dbReference>
<dbReference type="EC" id="1.4.3.19" evidence="5"/>
<comment type="pathway">
    <text evidence="1">Cofactor biosynthesis; thiamine diphosphate biosynthesis.</text>
</comment>
<keyword evidence="8" id="KW-1185">Reference proteome</keyword>
<evidence type="ECO:0000256" key="3">
    <source>
        <dbReference type="ARBA" id="ARBA00023002"/>
    </source>
</evidence>
<accession>A0A917B6F6</accession>
<proteinExistence type="predicted"/>
<evidence type="ECO:0000256" key="1">
    <source>
        <dbReference type="ARBA" id="ARBA00004948"/>
    </source>
</evidence>